<gene>
    <name evidence="1" type="ORF">SAMN05216421_2555</name>
</gene>
<dbReference type="STRING" id="487184.SAMN05216421_2555"/>
<accession>A0A1H1WD51</accession>
<dbReference type="CDD" id="cd00761">
    <property type="entry name" value="Glyco_tranf_GTA_type"/>
    <property type="match status" value="1"/>
</dbReference>
<name>A0A1H1WD51_9GAMM</name>
<dbReference type="EMBL" id="LT629736">
    <property type="protein sequence ID" value="SDS95207.1"/>
    <property type="molecule type" value="Genomic_DNA"/>
</dbReference>
<reference evidence="2" key="1">
    <citation type="submission" date="2016-10" db="EMBL/GenBank/DDBJ databases">
        <authorList>
            <person name="Varghese N."/>
            <person name="Submissions S."/>
        </authorList>
    </citation>
    <scope>NUCLEOTIDE SEQUENCE [LARGE SCALE GENOMIC DNA]</scope>
    <source>
        <strain evidence="2">NRRL B-51270</strain>
    </source>
</reference>
<sequence>MPICAKWIESLENGLLLNGSNTMTSATPTIIVVGYNRPDSLRRLLGSLIKGHYPPGNVRLVISLDASNTPEPRKVAEAFDWPFGEKRIVAGDERKGLRKHVLSCGDLTEEYGDVIVLEDDLYVSPYFYEYATRALAYYADAEDVAGVSLYSLNFCQTANLPFIPVDNGNSDVYFLQLAASWGQAWSAKHWRGFRQWLAANGTDISNIRNIPPDVRAWPESSWLKLYNAYIIDQNKFFVYPYCALSTNFGDPGQHFTMASSRFQVAVQQQSKEHRFTSLEDSLAVYDAYCELLPRSIKRRNPKLANHEFVVNLYGHKQPPAGLQLTRTSQRGVLNFEFSMKPMELSVLNDIEGQGIALIDTSELDTQAQNSAQTEYDLYRFFYKFPSLKVIGFGIKEKIKLALSGARR</sequence>
<keyword evidence="2" id="KW-1185">Reference proteome</keyword>
<organism evidence="1 2">
    <name type="scientific">Halopseudomonas xinjiangensis</name>
    <dbReference type="NCBI Taxonomy" id="487184"/>
    <lineage>
        <taxon>Bacteria</taxon>
        <taxon>Pseudomonadati</taxon>
        <taxon>Pseudomonadota</taxon>
        <taxon>Gammaproteobacteria</taxon>
        <taxon>Pseudomonadales</taxon>
        <taxon>Pseudomonadaceae</taxon>
        <taxon>Halopseudomonas</taxon>
    </lineage>
</organism>
<dbReference type="AlphaFoldDB" id="A0A1H1WD51"/>
<protein>
    <recommendedName>
        <fullName evidence="3">Glycosyl transferase family 2</fullName>
    </recommendedName>
</protein>
<evidence type="ECO:0000313" key="1">
    <source>
        <dbReference type="EMBL" id="SDS95207.1"/>
    </source>
</evidence>
<dbReference type="Proteomes" id="UP000243207">
    <property type="component" value="Chromosome I"/>
</dbReference>
<dbReference type="PANTHER" id="PTHR33604:SF3">
    <property type="entry name" value="OSJNBA0004B13.7 PROTEIN"/>
    <property type="match status" value="1"/>
</dbReference>
<dbReference type="PANTHER" id="PTHR33604">
    <property type="entry name" value="OSJNBA0004B13.7 PROTEIN"/>
    <property type="match status" value="1"/>
</dbReference>
<evidence type="ECO:0000313" key="2">
    <source>
        <dbReference type="Proteomes" id="UP000243207"/>
    </source>
</evidence>
<dbReference type="InterPro" id="IPR029044">
    <property type="entry name" value="Nucleotide-diphossugar_trans"/>
</dbReference>
<dbReference type="Gene3D" id="3.90.550.10">
    <property type="entry name" value="Spore Coat Polysaccharide Biosynthesis Protein SpsA, Chain A"/>
    <property type="match status" value="1"/>
</dbReference>
<dbReference type="SUPFAM" id="SSF53448">
    <property type="entry name" value="Nucleotide-diphospho-sugar transferases"/>
    <property type="match status" value="1"/>
</dbReference>
<evidence type="ECO:0008006" key="3">
    <source>
        <dbReference type="Google" id="ProtNLM"/>
    </source>
</evidence>
<proteinExistence type="predicted"/>